<dbReference type="EMBL" id="BAABFR010000026">
    <property type="protein sequence ID" value="GAA4391839.1"/>
    <property type="molecule type" value="Genomic_DNA"/>
</dbReference>
<sequence>MSTMATGDEIPFETLQDMVFMGPDALTSTEEILGMTRKIMWPQFLTERERLHRIGMWFKGYQERPILPRAATRELTQLLELSRTPWLGLAVTTVAQALFVDGYTSPQNATDTRGAWQTWLANGMPSKQTALYKAALGYGYSYAFGLPGVGPSGSNQAVVRCRSPLDSYAVYEDKANDEWPRYGMEVTWAPNTGLGYPEKTQAIVYLYDDTFKHKMLLLGADGARFEYVSSVPHGAGVCPVVRYANELDLEGNAPGEVEPFIPVAMRIDKTVFDRLLTQHFASWRVRYITGMSEFADDDAVQNLESTYRKLQGLKQADILAIPDSEAKVGTLDASDVVQFITANQSDIETLSALAQVPSHILTGQVVNLAADAIAAARAPLTQKIAQRQVSFGTSHAQLMRLVAHLEGDEAAAQDYEAAVSWQDMDVRSLAQAADALGKLALSLGIPKQALWAMVPNVTQTQIEEWGEMILNGDKLTALLNTEVSSDLAVMTEENKMGSGGQV</sequence>
<dbReference type="Proteomes" id="UP001500635">
    <property type="component" value="Unassembled WGS sequence"/>
</dbReference>
<organism evidence="1 2">
    <name type="scientific">Tsukamurella soli</name>
    <dbReference type="NCBI Taxonomy" id="644556"/>
    <lineage>
        <taxon>Bacteria</taxon>
        <taxon>Bacillati</taxon>
        <taxon>Actinomycetota</taxon>
        <taxon>Actinomycetes</taxon>
        <taxon>Mycobacteriales</taxon>
        <taxon>Tsukamurellaceae</taxon>
        <taxon>Tsukamurella</taxon>
    </lineage>
</organism>
<dbReference type="RefSeq" id="WP_344994884.1">
    <property type="nucleotide sequence ID" value="NZ_BAABFR010000026.1"/>
</dbReference>
<proteinExistence type="predicted"/>
<name>A0ABP8JJM8_9ACTN</name>
<dbReference type="Pfam" id="PF05133">
    <property type="entry name" value="SPP1_portal"/>
    <property type="match status" value="1"/>
</dbReference>
<reference evidence="2" key="1">
    <citation type="journal article" date="2019" name="Int. J. Syst. Evol. Microbiol.">
        <title>The Global Catalogue of Microorganisms (GCM) 10K type strain sequencing project: providing services to taxonomists for standard genome sequencing and annotation.</title>
        <authorList>
            <consortium name="The Broad Institute Genomics Platform"/>
            <consortium name="The Broad Institute Genome Sequencing Center for Infectious Disease"/>
            <person name="Wu L."/>
            <person name="Ma J."/>
        </authorList>
    </citation>
    <scope>NUCLEOTIDE SEQUENCE [LARGE SCALE GENOMIC DNA]</scope>
    <source>
        <strain evidence="2">JCM 17688</strain>
    </source>
</reference>
<protein>
    <submittedName>
        <fullName evidence="1">Phage portal protein</fullName>
    </submittedName>
</protein>
<evidence type="ECO:0000313" key="2">
    <source>
        <dbReference type="Proteomes" id="UP001500635"/>
    </source>
</evidence>
<dbReference type="InterPro" id="IPR021145">
    <property type="entry name" value="Portal_protein_SPP1_Gp6-like"/>
</dbReference>
<comment type="caution">
    <text evidence="1">The sequence shown here is derived from an EMBL/GenBank/DDBJ whole genome shotgun (WGS) entry which is preliminary data.</text>
</comment>
<keyword evidence="2" id="KW-1185">Reference proteome</keyword>
<gene>
    <name evidence="1" type="ORF">GCM10023147_21140</name>
</gene>
<evidence type="ECO:0000313" key="1">
    <source>
        <dbReference type="EMBL" id="GAA4391839.1"/>
    </source>
</evidence>
<accession>A0ABP8JJM8</accession>